<name>A0AAE1LN38_9NEOP</name>
<evidence type="ECO:0000313" key="5">
    <source>
        <dbReference type="EMBL" id="KAK3925490.1"/>
    </source>
</evidence>
<evidence type="ECO:0000259" key="4">
    <source>
        <dbReference type="Pfam" id="PF00561"/>
    </source>
</evidence>
<protein>
    <submittedName>
        <fullName evidence="5">Epoxide hydrolase 4</fullName>
    </submittedName>
</protein>
<evidence type="ECO:0000313" key="6">
    <source>
        <dbReference type="Proteomes" id="UP001219518"/>
    </source>
</evidence>
<proteinExistence type="inferred from homology"/>
<reference evidence="5" key="2">
    <citation type="journal article" date="2023" name="BMC Genomics">
        <title>Pest status, molecular evolution, and epigenetic factors derived from the genome assembly of Frankliniella fusca, a thysanopteran phytovirus vector.</title>
        <authorList>
            <person name="Catto M.A."/>
            <person name="Labadie P.E."/>
            <person name="Jacobson A.L."/>
            <person name="Kennedy G.G."/>
            <person name="Srinivasan R."/>
            <person name="Hunt B.G."/>
        </authorList>
    </citation>
    <scope>NUCLEOTIDE SEQUENCE</scope>
    <source>
        <strain evidence="5">PL_HMW_Pooled</strain>
    </source>
</reference>
<dbReference type="PRINTS" id="PR00412">
    <property type="entry name" value="EPOXHYDRLASE"/>
</dbReference>
<keyword evidence="3" id="KW-1133">Transmembrane helix</keyword>
<evidence type="ECO:0000256" key="1">
    <source>
        <dbReference type="ARBA" id="ARBA00022801"/>
    </source>
</evidence>
<feature type="domain" description="AB hydrolase-1" evidence="4">
    <location>
        <begin position="83"/>
        <end position="196"/>
    </location>
</feature>
<dbReference type="Proteomes" id="UP001219518">
    <property type="component" value="Unassembled WGS sequence"/>
</dbReference>
<accession>A0AAE1LN38</accession>
<dbReference type="SUPFAM" id="SSF53474">
    <property type="entry name" value="alpha/beta-Hydrolases"/>
    <property type="match status" value="1"/>
</dbReference>
<dbReference type="InterPro" id="IPR000073">
    <property type="entry name" value="AB_hydrolase_1"/>
</dbReference>
<dbReference type="PANTHER" id="PTHR43329">
    <property type="entry name" value="EPOXIDE HYDROLASE"/>
    <property type="match status" value="1"/>
</dbReference>
<feature type="transmembrane region" description="Helical" evidence="3">
    <location>
        <begin position="7"/>
        <end position="31"/>
    </location>
</feature>
<organism evidence="5 6">
    <name type="scientific">Frankliniella fusca</name>
    <dbReference type="NCBI Taxonomy" id="407009"/>
    <lineage>
        <taxon>Eukaryota</taxon>
        <taxon>Metazoa</taxon>
        <taxon>Ecdysozoa</taxon>
        <taxon>Arthropoda</taxon>
        <taxon>Hexapoda</taxon>
        <taxon>Insecta</taxon>
        <taxon>Pterygota</taxon>
        <taxon>Neoptera</taxon>
        <taxon>Paraneoptera</taxon>
        <taxon>Thysanoptera</taxon>
        <taxon>Terebrantia</taxon>
        <taxon>Thripoidea</taxon>
        <taxon>Thripidae</taxon>
        <taxon>Frankliniella</taxon>
    </lineage>
</organism>
<dbReference type="InterPro" id="IPR000639">
    <property type="entry name" value="Epox_hydrolase-like"/>
</dbReference>
<gene>
    <name evidence="5" type="ORF">KUF71_013697</name>
</gene>
<dbReference type="Pfam" id="PF00561">
    <property type="entry name" value="Abhydrolase_1"/>
    <property type="match status" value="1"/>
</dbReference>
<keyword evidence="3" id="KW-0812">Transmembrane</keyword>
<dbReference type="InterPro" id="IPR029058">
    <property type="entry name" value="AB_hydrolase_fold"/>
</dbReference>
<keyword evidence="1 5" id="KW-0378">Hydrolase</keyword>
<evidence type="ECO:0000256" key="3">
    <source>
        <dbReference type="SAM" id="Phobius"/>
    </source>
</evidence>
<keyword evidence="6" id="KW-1185">Reference proteome</keyword>
<reference evidence="5" key="1">
    <citation type="submission" date="2021-07" db="EMBL/GenBank/DDBJ databases">
        <authorList>
            <person name="Catto M.A."/>
            <person name="Jacobson A."/>
            <person name="Kennedy G."/>
            <person name="Labadie P."/>
            <person name="Hunt B.G."/>
            <person name="Srinivasan R."/>
        </authorList>
    </citation>
    <scope>NUCLEOTIDE SEQUENCE</scope>
    <source>
        <strain evidence="5">PL_HMW_Pooled</strain>
        <tissue evidence="5">Head</tissue>
    </source>
</reference>
<evidence type="ECO:0000256" key="2">
    <source>
        <dbReference type="ARBA" id="ARBA00038334"/>
    </source>
</evidence>
<dbReference type="AlphaFoldDB" id="A0AAE1LN38"/>
<dbReference type="GO" id="GO:0004301">
    <property type="term" value="F:epoxide hydrolase activity"/>
    <property type="evidence" value="ECO:0007669"/>
    <property type="project" value="UniProtKB-ARBA"/>
</dbReference>
<dbReference type="Gene3D" id="3.40.50.1820">
    <property type="entry name" value="alpha/beta hydrolase"/>
    <property type="match status" value="1"/>
</dbReference>
<sequence>MAQSLPVMVFAALYVYGKAVAYAFMLLPYFVLSQLRNPTRCLCEPKKRETPPKCLDEVGQHGYLTVKGLKFHYVERGDRSKKLMLFVHGFPEFWYSWRLQMKEFSKDYWTVAIDMRGYGDSDKPPNVSDYKFENMVDDIKEIVRALDKDKFILVAHDWGALISWVFVDQYPEMVDKYIMMNGSHPKVHAMMMKNKEQASKSWYVYLFQLPFIPELWVKWNDFILFKNMFITRGKNNPDITEQDIEAFKYTFSRPGALSPPINYYRAAIRRRITDGSGPKDAKKSENTVKKERPQGLYIFGAKDIAIIIDGVAKHKEFFEPLQTVIIDEGSHFVQQDEPKAVNAAMHSFLNSTASKL</sequence>
<comment type="similarity">
    <text evidence="2">Belongs to the AB hydrolase superfamily. Epoxide hydrolase family.</text>
</comment>
<keyword evidence="3" id="KW-0472">Membrane</keyword>
<comment type="caution">
    <text evidence="5">The sequence shown here is derived from an EMBL/GenBank/DDBJ whole genome shotgun (WGS) entry which is preliminary data.</text>
</comment>
<dbReference type="EMBL" id="JAHWGI010001227">
    <property type="protein sequence ID" value="KAK3925490.1"/>
    <property type="molecule type" value="Genomic_DNA"/>
</dbReference>